<dbReference type="AlphaFoldDB" id="A0A9W9C0H5"/>
<evidence type="ECO:0000313" key="4">
    <source>
        <dbReference type="Proteomes" id="UP001140562"/>
    </source>
</evidence>
<dbReference type="InterPro" id="IPR041711">
    <property type="entry name" value="Met-tRNA-FMT_N"/>
</dbReference>
<reference evidence="3" key="1">
    <citation type="submission" date="2022-10" db="EMBL/GenBank/DDBJ databases">
        <title>Tapping the CABI collections for fungal endophytes: first genome assemblies for Collariella, Neodidymelliopsis, Ascochyta clinopodiicola, Didymella pomorum, Didymosphaeria variabile, Neocosmospora piperis and Neocucurbitaria cava.</title>
        <authorList>
            <person name="Hill R."/>
        </authorList>
    </citation>
    <scope>NUCLEOTIDE SEQUENCE</scope>
    <source>
        <strain evidence="3">IMI 360193</strain>
    </source>
</reference>
<dbReference type="PANTHER" id="PTHR11138:SF5">
    <property type="entry name" value="METHIONYL-TRNA FORMYLTRANSFERASE, MITOCHONDRIAL"/>
    <property type="match status" value="1"/>
</dbReference>
<accession>A0A9W9C0H5</accession>
<protein>
    <recommendedName>
        <fullName evidence="1">methionyl-tRNA formyltransferase</fullName>
        <ecNumber evidence="1">2.1.2.9</ecNumber>
    </recommendedName>
</protein>
<dbReference type="GO" id="GO:0004479">
    <property type="term" value="F:methionyl-tRNA formyltransferase activity"/>
    <property type="evidence" value="ECO:0007669"/>
    <property type="project" value="UniProtKB-EC"/>
</dbReference>
<dbReference type="InterPro" id="IPR002376">
    <property type="entry name" value="Formyl_transf_N"/>
</dbReference>
<dbReference type="Gene3D" id="3.40.50.12230">
    <property type="match status" value="1"/>
</dbReference>
<dbReference type="OrthoDB" id="10268103at2759"/>
<comment type="caution">
    <text evidence="3">The sequence shown here is derived from an EMBL/GenBank/DDBJ whole genome shotgun (WGS) entry which is preliminary data.</text>
</comment>
<keyword evidence="4" id="KW-1185">Reference proteome</keyword>
<keyword evidence="3" id="KW-0808">Transferase</keyword>
<name>A0A9W9C0H5_9PLEO</name>
<evidence type="ECO:0000313" key="3">
    <source>
        <dbReference type="EMBL" id="KAJ4338659.1"/>
    </source>
</evidence>
<dbReference type="Pfam" id="PF00551">
    <property type="entry name" value="Formyl_trans_N"/>
    <property type="match status" value="1"/>
</dbReference>
<evidence type="ECO:0000259" key="2">
    <source>
        <dbReference type="Pfam" id="PF00551"/>
    </source>
</evidence>
<dbReference type="PANTHER" id="PTHR11138">
    <property type="entry name" value="METHIONYL-TRNA FORMYLTRANSFERASE"/>
    <property type="match status" value="1"/>
</dbReference>
<sequence>MLWRLPAPLRALLVSNYRLSAHHINASGWYSTASGKRADPLRILFCGSDEFSMKSLLALDKARRETPGLIDEIHVAHRPAKPTGRGLRVLREVPIAATASVLSLPTHVFDTFTAYTPPFSYNLVIAVSFGLLVPPRILSRAKYGGLNVHPSLLPDLRGSAPIEHAILKQRQYTGVSVQTLHPTRFDEGVVLAQTPEPGTKIEDGETALQLNERLGDVGAGMLLDVLREGRFIEPLEPAGWYNGVTDYAPKITKQDAFVDFDGMSVRQVRAANRALGDVWCRLPNGERLVVHEVAAAGRSVGYEPPGLFVGLEGQLMFRAKGGSIGSVRSSTYPGGKKGHGNSKVIKMLKEKAKM</sequence>
<organism evidence="3 4">
    <name type="scientific">Didymella glomerata</name>
    <dbReference type="NCBI Taxonomy" id="749621"/>
    <lineage>
        <taxon>Eukaryota</taxon>
        <taxon>Fungi</taxon>
        <taxon>Dikarya</taxon>
        <taxon>Ascomycota</taxon>
        <taxon>Pezizomycotina</taxon>
        <taxon>Dothideomycetes</taxon>
        <taxon>Pleosporomycetidae</taxon>
        <taxon>Pleosporales</taxon>
        <taxon>Pleosporineae</taxon>
        <taxon>Didymellaceae</taxon>
        <taxon>Didymella</taxon>
    </lineage>
</organism>
<dbReference type="CDD" id="cd08646">
    <property type="entry name" value="FMT_core_Met-tRNA-FMT_N"/>
    <property type="match status" value="1"/>
</dbReference>
<dbReference type="EMBL" id="JAPEUV010000028">
    <property type="protein sequence ID" value="KAJ4338659.1"/>
    <property type="molecule type" value="Genomic_DNA"/>
</dbReference>
<feature type="domain" description="Formyl transferase N-terminal" evidence="2">
    <location>
        <begin position="42"/>
        <end position="225"/>
    </location>
</feature>
<dbReference type="Proteomes" id="UP001140562">
    <property type="component" value="Unassembled WGS sequence"/>
</dbReference>
<proteinExistence type="predicted"/>
<dbReference type="EC" id="2.1.2.9" evidence="1"/>
<dbReference type="GO" id="GO:0005739">
    <property type="term" value="C:mitochondrion"/>
    <property type="evidence" value="ECO:0007669"/>
    <property type="project" value="TreeGrafter"/>
</dbReference>
<dbReference type="SUPFAM" id="SSF53328">
    <property type="entry name" value="Formyltransferase"/>
    <property type="match status" value="1"/>
</dbReference>
<gene>
    <name evidence="3" type="primary">FMT1</name>
    <name evidence="3" type="ORF">N0V87_003782</name>
</gene>
<evidence type="ECO:0000256" key="1">
    <source>
        <dbReference type="ARBA" id="ARBA00012261"/>
    </source>
</evidence>
<dbReference type="InterPro" id="IPR036477">
    <property type="entry name" value="Formyl_transf_N_sf"/>
</dbReference>